<keyword evidence="2" id="KW-1185">Reference proteome</keyword>
<accession>A0A9N7N5M6</accession>
<sequence>MSTVFQLLGNKQSLPVSHGRPDQGADGIRRRLSSVSLNLQIQPPSSTSAWEALRRSKSMSAAAGSSIRGWWERGWGWILARKPTFAADLEMNEEEAAAIGSNSRGSWRHVLYKATSQLRRRLLGSDNVGLPQTFRYDYAKSFDGGRRSADAVARY</sequence>
<protein>
    <submittedName>
        <fullName evidence="1">Uncharacterized protein</fullName>
    </submittedName>
</protein>
<proteinExistence type="predicted"/>
<dbReference type="EMBL" id="CACSLK010024540">
    <property type="protein sequence ID" value="CAA0823218.1"/>
    <property type="molecule type" value="Genomic_DNA"/>
</dbReference>
<dbReference type="OrthoDB" id="760044at2759"/>
<dbReference type="Proteomes" id="UP001153555">
    <property type="component" value="Unassembled WGS sequence"/>
</dbReference>
<evidence type="ECO:0000313" key="1">
    <source>
        <dbReference type="EMBL" id="CAA0823218.1"/>
    </source>
</evidence>
<reference evidence="1" key="1">
    <citation type="submission" date="2019-12" db="EMBL/GenBank/DDBJ databases">
        <authorList>
            <person name="Scholes J."/>
        </authorList>
    </citation>
    <scope>NUCLEOTIDE SEQUENCE</scope>
</reference>
<dbReference type="AlphaFoldDB" id="A0A9N7N5M6"/>
<name>A0A9N7N5M6_STRHE</name>
<evidence type="ECO:0000313" key="2">
    <source>
        <dbReference type="Proteomes" id="UP001153555"/>
    </source>
</evidence>
<dbReference type="PANTHER" id="PTHR35714">
    <property type="entry name" value="OS02G0715300 PROTEIN"/>
    <property type="match status" value="1"/>
</dbReference>
<comment type="caution">
    <text evidence="1">The sequence shown here is derived from an EMBL/GenBank/DDBJ whole genome shotgun (WGS) entry which is preliminary data.</text>
</comment>
<gene>
    <name evidence="1" type="ORF">SHERM_20385</name>
</gene>
<dbReference type="PANTHER" id="PTHR35714:SF1">
    <property type="entry name" value="OS02G0715300 PROTEIN"/>
    <property type="match status" value="1"/>
</dbReference>
<organism evidence="1 2">
    <name type="scientific">Striga hermonthica</name>
    <name type="common">Purple witchweed</name>
    <name type="synonym">Buchnera hermonthica</name>
    <dbReference type="NCBI Taxonomy" id="68872"/>
    <lineage>
        <taxon>Eukaryota</taxon>
        <taxon>Viridiplantae</taxon>
        <taxon>Streptophyta</taxon>
        <taxon>Embryophyta</taxon>
        <taxon>Tracheophyta</taxon>
        <taxon>Spermatophyta</taxon>
        <taxon>Magnoliopsida</taxon>
        <taxon>eudicotyledons</taxon>
        <taxon>Gunneridae</taxon>
        <taxon>Pentapetalae</taxon>
        <taxon>asterids</taxon>
        <taxon>lamiids</taxon>
        <taxon>Lamiales</taxon>
        <taxon>Orobanchaceae</taxon>
        <taxon>Buchnereae</taxon>
        <taxon>Striga</taxon>
    </lineage>
</organism>